<name>V4GP15_9EURY</name>
<dbReference type="AlphaFoldDB" id="V4GP15"/>
<sequence length="211" mass="24189">MSDDEQHVDDESAEAAAETGADEVMYAVLLDYLPNGRPDDDRPQYKKSPVGYAVGEQDFRLFEITFADDADVGIADRVDVDPDTNPETINRIRPIEYDDLTRGATQELEYAIEELVDREERRFVDFYNDAQPITLRLHQLNLLPGIGKKLRNNVLDERKRGPFESFEDLEERVSGLHRPKEVLVERILEELRDDDLKYRTFVGADAPASDD</sequence>
<evidence type="ECO:0000313" key="3">
    <source>
        <dbReference type="Proteomes" id="UP000017840"/>
    </source>
</evidence>
<dbReference type="Proteomes" id="UP000017840">
    <property type="component" value="Unassembled WGS sequence"/>
</dbReference>
<comment type="caution">
    <text evidence="2">The sequence shown here is derived from an EMBL/GenBank/DDBJ whole genome shotgun (WGS) entry which is preliminary data.</text>
</comment>
<dbReference type="OrthoDB" id="7902at2157"/>
<proteinExistence type="predicted"/>
<protein>
    <submittedName>
        <fullName evidence="2">RNA-binding protein</fullName>
    </submittedName>
</protein>
<dbReference type="SUPFAM" id="SSF160975">
    <property type="entry name" value="AF1531-like"/>
    <property type="match status" value="1"/>
</dbReference>
<dbReference type="InterPro" id="IPR012340">
    <property type="entry name" value="NA-bd_OB-fold"/>
</dbReference>
<dbReference type="PANTHER" id="PTHR40734:SF1">
    <property type="entry name" value="DNA-BINDING PROTEIN"/>
    <property type="match status" value="1"/>
</dbReference>
<dbReference type="Gene3D" id="2.40.50.140">
    <property type="entry name" value="Nucleic acid-binding proteins"/>
    <property type="match status" value="1"/>
</dbReference>
<organism evidence="2 3">
    <name type="scientific">Candidatus Halobonum tyrrellensis G22</name>
    <dbReference type="NCBI Taxonomy" id="1324957"/>
    <lineage>
        <taxon>Archaea</taxon>
        <taxon>Methanobacteriati</taxon>
        <taxon>Methanobacteriota</taxon>
        <taxon>Stenosarchaea group</taxon>
        <taxon>Halobacteria</taxon>
        <taxon>Halobacteriales</taxon>
        <taxon>Haloferacaceae</taxon>
        <taxon>Candidatus Halobonum</taxon>
    </lineage>
</organism>
<reference evidence="2 3" key="1">
    <citation type="journal article" date="2013" name="Genome Announc.">
        <title>Draft Genome Sequence of 'Candidatus Halobonum tyrrellensis' Strain G22, Isolated from the Hypersaline Waters of Lake Tyrrell, Australia.</title>
        <authorList>
            <person name="Ugalde J.A."/>
            <person name="Narasingarao P."/>
            <person name="Kuo S."/>
            <person name="Podell S."/>
            <person name="Allen E.E."/>
        </authorList>
    </citation>
    <scope>NUCLEOTIDE SEQUENCE [LARGE SCALE GENOMIC DNA]</scope>
    <source>
        <strain evidence="2 3">G22</strain>
    </source>
</reference>
<gene>
    <name evidence="2" type="ORF">K933_15445</name>
</gene>
<dbReference type="Gene3D" id="1.10.150.280">
    <property type="entry name" value="AF1531-like domain"/>
    <property type="match status" value="1"/>
</dbReference>
<dbReference type="EMBL" id="ASGZ01000062">
    <property type="protein sequence ID" value="ESP87136.1"/>
    <property type="molecule type" value="Genomic_DNA"/>
</dbReference>
<dbReference type="PANTHER" id="PTHR40734">
    <property type="entry name" value="TRNA-SPECIFIC ADENOSINE DEAMINASE-RELATED"/>
    <property type="match status" value="1"/>
</dbReference>
<dbReference type="Pfam" id="PF04919">
    <property type="entry name" value="DUF655"/>
    <property type="match status" value="1"/>
</dbReference>
<evidence type="ECO:0000256" key="1">
    <source>
        <dbReference type="SAM" id="MobiDB-lite"/>
    </source>
</evidence>
<feature type="compositionally biased region" description="Acidic residues" evidence="1">
    <location>
        <begin position="1"/>
        <end position="13"/>
    </location>
</feature>
<dbReference type="RefSeq" id="WP_023395660.1">
    <property type="nucleotide sequence ID" value="NZ_ASGZ01000062.1"/>
</dbReference>
<evidence type="ECO:0000313" key="2">
    <source>
        <dbReference type="EMBL" id="ESP87136.1"/>
    </source>
</evidence>
<dbReference type="InterPro" id="IPR007003">
    <property type="entry name" value="DUF655"/>
</dbReference>
<accession>V4GP15</accession>
<feature type="region of interest" description="Disordered" evidence="1">
    <location>
        <begin position="1"/>
        <end position="20"/>
    </location>
</feature>
<dbReference type="eggNOG" id="arCOG04130">
    <property type="taxonomic scope" value="Archaea"/>
</dbReference>
<dbReference type="STRING" id="1324957.K933_15445"/>
<keyword evidence="3" id="KW-1185">Reference proteome</keyword>
<dbReference type="PATRIC" id="fig|1324957.4.peg.3134"/>